<evidence type="ECO:0000256" key="9">
    <source>
        <dbReference type="ARBA" id="ARBA00023004"/>
    </source>
</evidence>
<proteinExistence type="inferred from homology"/>
<organism evidence="14 15">
    <name type="scientific">Anopheles albimanus</name>
    <name type="common">New world malaria mosquito</name>
    <dbReference type="NCBI Taxonomy" id="7167"/>
    <lineage>
        <taxon>Eukaryota</taxon>
        <taxon>Metazoa</taxon>
        <taxon>Ecdysozoa</taxon>
        <taxon>Arthropoda</taxon>
        <taxon>Hexapoda</taxon>
        <taxon>Insecta</taxon>
        <taxon>Pterygota</taxon>
        <taxon>Neoptera</taxon>
        <taxon>Endopterygota</taxon>
        <taxon>Diptera</taxon>
        <taxon>Nematocera</taxon>
        <taxon>Culicoidea</taxon>
        <taxon>Culicidae</taxon>
        <taxon>Anophelinae</taxon>
        <taxon>Anopheles</taxon>
    </lineage>
</organism>
<dbReference type="PROSITE" id="PS50810">
    <property type="entry name" value="FRATAXIN_2"/>
    <property type="match status" value="1"/>
</dbReference>
<evidence type="ECO:0000256" key="12">
    <source>
        <dbReference type="ARBA" id="ARBA00023133"/>
    </source>
</evidence>
<dbReference type="PROSITE" id="PS01344">
    <property type="entry name" value="FRATAXIN_1"/>
    <property type="match status" value="1"/>
</dbReference>
<protein>
    <recommendedName>
        <fullName evidence="3">ferroxidase</fullName>
        <ecNumber evidence="3">1.16.3.1</ecNumber>
    </recommendedName>
</protein>
<dbReference type="GO" id="GO:0006879">
    <property type="term" value="P:intracellular iron ion homeostasis"/>
    <property type="evidence" value="ECO:0007669"/>
    <property type="project" value="UniProtKB-KW"/>
</dbReference>
<keyword evidence="9" id="KW-0408">Iron</keyword>
<dbReference type="GO" id="GO:0051537">
    <property type="term" value="F:2 iron, 2 sulfur cluster binding"/>
    <property type="evidence" value="ECO:0007669"/>
    <property type="project" value="TreeGrafter"/>
</dbReference>
<dbReference type="GO" id="GO:0006783">
    <property type="term" value="P:heme biosynthetic process"/>
    <property type="evidence" value="ECO:0007669"/>
    <property type="project" value="UniProtKB-KW"/>
</dbReference>
<dbReference type="FunFam" id="3.30.920.10:FF:000002">
    <property type="entry name" value="Frataxin, mitochondrial"/>
    <property type="match status" value="1"/>
</dbReference>
<dbReference type="Proteomes" id="UP000069272">
    <property type="component" value="Chromosome 3R"/>
</dbReference>
<dbReference type="GO" id="GO:0008199">
    <property type="term" value="F:ferric iron binding"/>
    <property type="evidence" value="ECO:0007669"/>
    <property type="project" value="InterPro"/>
</dbReference>
<dbReference type="STRING" id="7167.A0A182FTH6"/>
<dbReference type="PANTHER" id="PTHR16821">
    <property type="entry name" value="FRATAXIN"/>
    <property type="match status" value="1"/>
</dbReference>
<dbReference type="VEuPathDB" id="VectorBase:AALB009856"/>
<dbReference type="PANTHER" id="PTHR16821:SF2">
    <property type="entry name" value="FRATAXIN, MITOCHONDRIAL"/>
    <property type="match status" value="1"/>
</dbReference>
<evidence type="ECO:0000256" key="10">
    <source>
        <dbReference type="ARBA" id="ARBA00023065"/>
    </source>
</evidence>
<dbReference type="InterPro" id="IPR017789">
    <property type="entry name" value="Frataxin"/>
</dbReference>
<keyword evidence="12" id="KW-0350">Heme biosynthesis</keyword>
<evidence type="ECO:0000256" key="2">
    <source>
        <dbReference type="ARBA" id="ARBA00008183"/>
    </source>
</evidence>
<dbReference type="GO" id="GO:0034986">
    <property type="term" value="F:iron chaperone activity"/>
    <property type="evidence" value="ECO:0007669"/>
    <property type="project" value="TreeGrafter"/>
</dbReference>
<comment type="subcellular location">
    <subcellularLocation>
        <location evidence="1">Mitochondrion</location>
    </subcellularLocation>
</comment>
<dbReference type="GO" id="GO:0006826">
    <property type="term" value="P:iron ion transport"/>
    <property type="evidence" value="ECO:0007669"/>
    <property type="project" value="UniProtKB-KW"/>
</dbReference>
<evidence type="ECO:0000256" key="8">
    <source>
        <dbReference type="ARBA" id="ARBA00023002"/>
    </source>
</evidence>
<dbReference type="InterPro" id="IPR002908">
    <property type="entry name" value="Frataxin/CyaY"/>
</dbReference>
<keyword evidence="11" id="KW-0496">Mitochondrion</keyword>
<evidence type="ECO:0000256" key="7">
    <source>
        <dbReference type="ARBA" id="ARBA00022946"/>
    </source>
</evidence>
<dbReference type="NCBIfam" id="TIGR03422">
    <property type="entry name" value="mito_frataxin"/>
    <property type="match status" value="1"/>
</dbReference>
<reference evidence="14" key="2">
    <citation type="submission" date="2022-08" db="UniProtKB">
        <authorList>
            <consortium name="EnsemblMetazoa"/>
        </authorList>
    </citation>
    <scope>IDENTIFICATION</scope>
    <source>
        <strain evidence="14">STECLA/ALBI9_A</strain>
    </source>
</reference>
<keyword evidence="8" id="KW-0560">Oxidoreductase</keyword>
<dbReference type="CDD" id="cd00503">
    <property type="entry name" value="Frataxin"/>
    <property type="match status" value="1"/>
</dbReference>
<keyword evidence="15" id="KW-1185">Reference proteome</keyword>
<comment type="similarity">
    <text evidence="2">Belongs to the frataxin family.</text>
</comment>
<sequence length="259" mass="29232">QSLFTILGVCRSEKRHFFFPENSLSSSLVHARVCAQLLVLPRVPCCQRSQECSSITMHIIWGLLPRRQFCRFLEPVFRQISGWHTAPTPAPAQASTKMLHTVHLTRNNGIAGYRLLRSMSSHETTATTTPSIDPVTFEAVCSETLESLCDYFEELVEETSSLTQADVMYSDGVLTVNFGRPHGTYVINRQSPNRQIWLSSPTSGPKRYDFVSSKDATDKGYWLYRHDGVTLHELLHEEVSKIAGRPLDLSALPHSQREP</sequence>
<keyword evidence="10" id="KW-0406">Ion transport</keyword>
<dbReference type="GO" id="GO:0004322">
    <property type="term" value="F:ferroxidase activity"/>
    <property type="evidence" value="ECO:0007669"/>
    <property type="project" value="UniProtKB-EC"/>
</dbReference>
<keyword evidence="7" id="KW-0809">Transit peptide</keyword>
<evidence type="ECO:0000256" key="3">
    <source>
        <dbReference type="ARBA" id="ARBA00013107"/>
    </source>
</evidence>
<keyword evidence="4" id="KW-0409">Iron storage</keyword>
<evidence type="ECO:0000256" key="6">
    <source>
        <dbReference type="ARBA" id="ARBA00022496"/>
    </source>
</evidence>
<evidence type="ECO:0000313" key="15">
    <source>
        <dbReference type="Proteomes" id="UP000069272"/>
    </source>
</evidence>
<dbReference type="GO" id="GO:0008198">
    <property type="term" value="F:ferrous iron binding"/>
    <property type="evidence" value="ECO:0007669"/>
    <property type="project" value="TreeGrafter"/>
</dbReference>
<dbReference type="Gene3D" id="3.30.920.10">
    <property type="entry name" value="Frataxin/CyaY"/>
    <property type="match status" value="1"/>
</dbReference>
<dbReference type="InterPro" id="IPR036524">
    <property type="entry name" value="Frataxin/CyaY_sf"/>
</dbReference>
<reference evidence="14 15" key="1">
    <citation type="journal article" date="2017" name="G3 (Bethesda)">
        <title>The Physical Genome Mapping of Anopheles albimanus Corrected Scaffold Misassemblies and Identified Interarm Rearrangements in Genus Anopheles.</title>
        <authorList>
            <person name="Artemov G.N."/>
            <person name="Peery A.N."/>
            <person name="Jiang X."/>
            <person name="Tu Z."/>
            <person name="Stegniy V.N."/>
            <person name="Sharakhova M.V."/>
            <person name="Sharakhov I.V."/>
        </authorList>
    </citation>
    <scope>NUCLEOTIDE SEQUENCE [LARGE SCALE GENOMIC DNA]</scope>
    <source>
        <strain evidence="14 15">ALBI9_A</strain>
    </source>
</reference>
<name>A0A182FTH6_ANOAL</name>
<evidence type="ECO:0000313" key="14">
    <source>
        <dbReference type="EnsemblMetazoa" id="AALB009856-PA"/>
    </source>
</evidence>
<dbReference type="SUPFAM" id="SSF55387">
    <property type="entry name" value="Frataxin/Nqo15-like"/>
    <property type="match status" value="1"/>
</dbReference>
<comment type="catalytic activity">
    <reaction evidence="13">
        <text>4 Fe(2+) + O2 + 4 H(+) = 4 Fe(3+) + 2 H2O</text>
        <dbReference type="Rhea" id="RHEA:11148"/>
        <dbReference type="ChEBI" id="CHEBI:15377"/>
        <dbReference type="ChEBI" id="CHEBI:15378"/>
        <dbReference type="ChEBI" id="CHEBI:15379"/>
        <dbReference type="ChEBI" id="CHEBI:29033"/>
        <dbReference type="ChEBI" id="CHEBI:29034"/>
        <dbReference type="EC" id="1.16.3.1"/>
    </reaction>
</comment>
<dbReference type="Pfam" id="PF01491">
    <property type="entry name" value="Frataxin_Cyay"/>
    <property type="match status" value="1"/>
</dbReference>
<accession>A0A182FTH6</accession>
<dbReference type="EnsemblMetazoa" id="AALB009856-RA">
    <property type="protein sequence ID" value="AALB009856-PA"/>
    <property type="gene ID" value="AALB009856"/>
</dbReference>
<keyword evidence="5" id="KW-0813">Transport</keyword>
<keyword evidence="6" id="KW-0410">Iron transport</keyword>
<dbReference type="GO" id="GO:0016226">
    <property type="term" value="P:iron-sulfur cluster assembly"/>
    <property type="evidence" value="ECO:0007669"/>
    <property type="project" value="InterPro"/>
</dbReference>
<dbReference type="AlphaFoldDB" id="A0A182FTH6"/>
<evidence type="ECO:0000256" key="4">
    <source>
        <dbReference type="ARBA" id="ARBA00022434"/>
    </source>
</evidence>
<evidence type="ECO:0000256" key="1">
    <source>
        <dbReference type="ARBA" id="ARBA00004173"/>
    </source>
</evidence>
<evidence type="ECO:0000256" key="11">
    <source>
        <dbReference type="ARBA" id="ARBA00023128"/>
    </source>
</evidence>
<dbReference type="VEuPathDB" id="VectorBase:AALB20_033829"/>
<dbReference type="GO" id="GO:0005739">
    <property type="term" value="C:mitochondrion"/>
    <property type="evidence" value="ECO:0007669"/>
    <property type="project" value="UniProtKB-SubCell"/>
</dbReference>
<evidence type="ECO:0000256" key="13">
    <source>
        <dbReference type="ARBA" id="ARBA00047990"/>
    </source>
</evidence>
<dbReference type="PRINTS" id="PR00904">
    <property type="entry name" value="FRATAXIN"/>
</dbReference>
<dbReference type="InterPro" id="IPR020895">
    <property type="entry name" value="Frataxin_CS"/>
</dbReference>
<evidence type="ECO:0000256" key="5">
    <source>
        <dbReference type="ARBA" id="ARBA00022448"/>
    </source>
</evidence>
<dbReference type="SMART" id="SM01219">
    <property type="entry name" value="Frataxin_Cyay"/>
    <property type="match status" value="1"/>
</dbReference>
<dbReference type="EC" id="1.16.3.1" evidence="3"/>
<dbReference type="NCBIfam" id="TIGR03421">
    <property type="entry name" value="FeS_CyaY"/>
    <property type="match status" value="1"/>
</dbReference>